<evidence type="ECO:0000313" key="7">
    <source>
        <dbReference type="Proteomes" id="UP000035268"/>
    </source>
</evidence>
<dbReference type="SUPFAM" id="SSF110849">
    <property type="entry name" value="ParB/Sulfiredoxin"/>
    <property type="match status" value="1"/>
</dbReference>
<dbReference type="GO" id="GO:0007059">
    <property type="term" value="P:chromosome segregation"/>
    <property type="evidence" value="ECO:0007669"/>
    <property type="project" value="UniProtKB-KW"/>
</dbReference>
<dbReference type="NCBIfam" id="TIGR00180">
    <property type="entry name" value="parB_part"/>
    <property type="match status" value="1"/>
</dbReference>
<keyword evidence="2" id="KW-0159">Chromosome partition</keyword>
<dbReference type="InterPro" id="IPR003115">
    <property type="entry name" value="ParB_N"/>
</dbReference>
<dbReference type="KEGG" id="vbl:L21SP4_01520"/>
<dbReference type="Gene3D" id="3.90.1530.30">
    <property type="match status" value="1"/>
</dbReference>
<dbReference type="Proteomes" id="UP000035268">
    <property type="component" value="Chromosome"/>
</dbReference>
<dbReference type="FunFam" id="3.90.1530.30:FF:000001">
    <property type="entry name" value="Chromosome partitioning protein ParB"/>
    <property type="match status" value="1"/>
</dbReference>
<dbReference type="OrthoDB" id="9802051at2"/>
<feature type="region of interest" description="Disordered" evidence="4">
    <location>
        <begin position="226"/>
        <end position="275"/>
    </location>
</feature>
<keyword evidence="7" id="KW-1185">Reference proteome</keyword>
<evidence type="ECO:0000256" key="4">
    <source>
        <dbReference type="SAM" id="MobiDB-lite"/>
    </source>
</evidence>
<dbReference type="InterPro" id="IPR004437">
    <property type="entry name" value="ParB/RepB/Spo0J"/>
</dbReference>
<organism evidence="6 7">
    <name type="scientific">Kiritimatiella glycovorans</name>
    <dbReference type="NCBI Taxonomy" id="1307763"/>
    <lineage>
        <taxon>Bacteria</taxon>
        <taxon>Pseudomonadati</taxon>
        <taxon>Kiritimatiellota</taxon>
        <taxon>Kiritimatiellia</taxon>
        <taxon>Kiritimatiellales</taxon>
        <taxon>Kiritimatiellaceae</taxon>
        <taxon>Kiritimatiella</taxon>
    </lineage>
</organism>
<feature type="region of interest" description="Disordered" evidence="4">
    <location>
        <begin position="1"/>
        <end position="29"/>
    </location>
</feature>
<dbReference type="GO" id="GO:0005694">
    <property type="term" value="C:chromosome"/>
    <property type="evidence" value="ECO:0007669"/>
    <property type="project" value="TreeGrafter"/>
</dbReference>
<evidence type="ECO:0000256" key="1">
    <source>
        <dbReference type="ARBA" id="ARBA00006295"/>
    </source>
</evidence>
<dbReference type="SMART" id="SM00470">
    <property type="entry name" value="ParB"/>
    <property type="match status" value="1"/>
</dbReference>
<name>A0A0G3EIV5_9BACT</name>
<accession>A0A0G3EIV5</accession>
<dbReference type="GO" id="GO:0045881">
    <property type="term" value="P:positive regulation of sporulation resulting in formation of a cellular spore"/>
    <property type="evidence" value="ECO:0007669"/>
    <property type="project" value="TreeGrafter"/>
</dbReference>
<evidence type="ECO:0000256" key="2">
    <source>
        <dbReference type="ARBA" id="ARBA00022829"/>
    </source>
</evidence>
<dbReference type="InterPro" id="IPR041468">
    <property type="entry name" value="HTH_ParB/Spo0J"/>
</dbReference>
<dbReference type="AlphaFoldDB" id="A0A0G3EIV5"/>
<feature type="compositionally biased region" description="Basic residues" evidence="4">
    <location>
        <begin position="226"/>
        <end position="235"/>
    </location>
</feature>
<proteinExistence type="inferred from homology"/>
<dbReference type="STRING" id="1307763.L21SP4_01520"/>
<keyword evidence="3" id="KW-0238">DNA-binding</keyword>
<protein>
    <submittedName>
        <fullName evidence="6">Putative chromosome-partitioning protein ParB</fullName>
    </submittedName>
</protein>
<dbReference type="PANTHER" id="PTHR33375">
    <property type="entry name" value="CHROMOSOME-PARTITIONING PROTEIN PARB-RELATED"/>
    <property type="match status" value="1"/>
</dbReference>
<dbReference type="CDD" id="cd16393">
    <property type="entry name" value="SPO0J_N"/>
    <property type="match status" value="1"/>
</dbReference>
<reference evidence="7" key="1">
    <citation type="submission" date="2015-02" db="EMBL/GenBank/DDBJ databases">
        <title>Description and complete genome sequence of the first cultured representative of the subdivision 5 of the Verrucomicrobia phylum.</title>
        <authorList>
            <person name="Spring S."/>
            <person name="Bunk B."/>
            <person name="Sproer C."/>
            <person name="Klenk H.-P."/>
        </authorList>
    </citation>
    <scope>NUCLEOTIDE SEQUENCE [LARGE SCALE GENOMIC DNA]</scope>
    <source>
        <strain evidence="7">L21-Fru-AB</strain>
    </source>
</reference>
<dbReference type="Pfam" id="PF17762">
    <property type="entry name" value="HTH_ParB"/>
    <property type="match status" value="1"/>
</dbReference>
<dbReference type="SUPFAM" id="SSF109709">
    <property type="entry name" value="KorB DNA-binding domain-like"/>
    <property type="match status" value="1"/>
</dbReference>
<dbReference type="Gene3D" id="1.10.10.2830">
    <property type="match status" value="1"/>
</dbReference>
<evidence type="ECO:0000256" key="3">
    <source>
        <dbReference type="ARBA" id="ARBA00023125"/>
    </source>
</evidence>
<dbReference type="EMBL" id="CP010904">
    <property type="protein sequence ID" value="AKJ64765.1"/>
    <property type="molecule type" value="Genomic_DNA"/>
</dbReference>
<dbReference type="RefSeq" id="WP_052882061.1">
    <property type="nucleotide sequence ID" value="NZ_CP010904.1"/>
</dbReference>
<dbReference type="PANTHER" id="PTHR33375:SF1">
    <property type="entry name" value="CHROMOSOME-PARTITIONING PROTEIN PARB-RELATED"/>
    <property type="match status" value="1"/>
</dbReference>
<evidence type="ECO:0000313" key="6">
    <source>
        <dbReference type="EMBL" id="AKJ64765.1"/>
    </source>
</evidence>
<dbReference type="GO" id="GO:0003677">
    <property type="term" value="F:DNA binding"/>
    <property type="evidence" value="ECO:0007669"/>
    <property type="project" value="UniProtKB-KW"/>
</dbReference>
<sequence>MAKQPRGLGRGLSSLMQDEPEASGGGAVTARGAEAVAVAAIRANPSQPRSVFGEEAMQDLVRSVHEHGVLQPLIVRPLDDGYELVAGERRLRAARMCGLEEVPCLVRASTSAQDSLEIALIENLQREDLNPVEEAEGYRRLIDAFELTQEEAARRVGRSRAAVTNALRLLDLPDGVKRMLAEGRISEGHAKLLLGLEADQEREHMAARVVREGLSVRALEKILRRGRAAPRRRKPPAGETDLPEEHARDLSDRLHRHFGTRVRLTPSRTLPGGRKQSGRIEIEFYGNDDLHRLLQTFGMAEDV</sequence>
<dbReference type="Pfam" id="PF02195">
    <property type="entry name" value="ParB_N"/>
    <property type="match status" value="1"/>
</dbReference>
<dbReference type="InterPro" id="IPR050336">
    <property type="entry name" value="Chromosome_partition/occlusion"/>
</dbReference>
<evidence type="ECO:0000259" key="5">
    <source>
        <dbReference type="SMART" id="SM00470"/>
    </source>
</evidence>
<reference evidence="6 7" key="2">
    <citation type="journal article" date="2016" name="ISME J.">
        <title>Characterization of the first cultured representative of Verrucomicrobia subdivision 5 indicates the proposal of a novel phylum.</title>
        <authorList>
            <person name="Spring S."/>
            <person name="Bunk B."/>
            <person name="Sproer C."/>
            <person name="Schumann P."/>
            <person name="Rohde M."/>
            <person name="Tindall B.J."/>
            <person name="Klenk H.P."/>
        </authorList>
    </citation>
    <scope>NUCLEOTIDE SEQUENCE [LARGE SCALE GENOMIC DNA]</scope>
    <source>
        <strain evidence="6 7">L21-Fru-AB</strain>
    </source>
</reference>
<comment type="similarity">
    <text evidence="1">Belongs to the ParB family.</text>
</comment>
<dbReference type="InterPro" id="IPR036086">
    <property type="entry name" value="ParB/Sulfiredoxin_sf"/>
</dbReference>
<feature type="compositionally biased region" description="Basic and acidic residues" evidence="4">
    <location>
        <begin position="243"/>
        <end position="253"/>
    </location>
</feature>
<feature type="domain" description="ParB-like N-terminal" evidence="5">
    <location>
        <begin position="34"/>
        <end position="124"/>
    </location>
</feature>
<dbReference type="FunFam" id="1.10.10.2830:FF:000001">
    <property type="entry name" value="Chromosome partitioning protein ParB"/>
    <property type="match status" value="1"/>
</dbReference>
<gene>
    <name evidence="6" type="primary">parB</name>
    <name evidence="6" type="ORF">L21SP4_01520</name>
</gene>